<keyword evidence="1" id="KW-0328">Glycosyltransferase</keyword>
<protein>
    <submittedName>
        <fullName evidence="4">Accessory Sec system glycosyltransferase Asp1</fullName>
    </submittedName>
</protein>
<keyword evidence="5" id="KW-1185">Reference proteome</keyword>
<dbReference type="InterPro" id="IPR022372">
    <property type="entry name" value="Accessory_SS_Asp1"/>
</dbReference>
<feature type="domain" description="Glycosyl transferase family 1" evidence="3">
    <location>
        <begin position="336"/>
        <end position="486"/>
    </location>
</feature>
<dbReference type="GO" id="GO:0016757">
    <property type="term" value="F:glycosyltransferase activity"/>
    <property type="evidence" value="ECO:0007669"/>
    <property type="project" value="UniProtKB-KW"/>
</dbReference>
<dbReference type="AlphaFoldDB" id="A0A7H1MM87"/>
<evidence type="ECO:0000313" key="5">
    <source>
        <dbReference type="Proteomes" id="UP000516446"/>
    </source>
</evidence>
<evidence type="ECO:0000256" key="2">
    <source>
        <dbReference type="ARBA" id="ARBA00022679"/>
    </source>
</evidence>
<organism evidence="4 5">
    <name type="scientific">Weissella koreensis</name>
    <dbReference type="NCBI Taxonomy" id="165096"/>
    <lineage>
        <taxon>Bacteria</taxon>
        <taxon>Bacillati</taxon>
        <taxon>Bacillota</taxon>
        <taxon>Bacilli</taxon>
        <taxon>Lactobacillales</taxon>
        <taxon>Lactobacillaceae</taxon>
        <taxon>Weissella</taxon>
    </lineage>
</organism>
<evidence type="ECO:0000256" key="1">
    <source>
        <dbReference type="ARBA" id="ARBA00022676"/>
    </source>
</evidence>
<gene>
    <name evidence="4" type="ORF">FY536_04525</name>
</gene>
<name>A0A7H1MM87_9LACO</name>
<dbReference type="Pfam" id="PF00534">
    <property type="entry name" value="Glycos_transf_1"/>
    <property type="match status" value="1"/>
</dbReference>
<dbReference type="Gene3D" id="3.40.50.2000">
    <property type="entry name" value="Glycogen Phosphorylase B"/>
    <property type="match status" value="3"/>
</dbReference>
<dbReference type="PANTHER" id="PTHR12526:SF629">
    <property type="entry name" value="TEICHURONIC ACID BIOSYNTHESIS GLYCOSYLTRANSFERASE TUAH-RELATED"/>
    <property type="match status" value="1"/>
</dbReference>
<dbReference type="GO" id="GO:0015031">
    <property type="term" value="P:protein transport"/>
    <property type="evidence" value="ECO:0007669"/>
    <property type="project" value="InterPro"/>
</dbReference>
<sequence length="526" mass="61031">MIFHINATLPAKKSGIEHAELKRIRLFEKNKIKQKLVLREWDPNLHAQARKEHLSDDQLLNLFDYFQGTLVVDPKHITLHDVDFGLPNLKFAHEEKKHRYLVFHQERLLARVNYDQTDNERVKSVEWFDGWNNLYQVKHYDERGFVSLVQWYTPDNKIHQEVWLDLQGRPVLENSYKHTMQNGDRLVKTAWLLRHAGEIRQFDTLDELMTHFLNLINREYYQIARPNIFILDRSHLGDAGLLKLDLPAYRVLHMHNAHTSNAQKPMEASLNNHYEYALYNLSAYDAVVSATPQQTNDLMARFQPQSNLFTIPVGIVDQNLLDQPKVPVQARTFGKMVVFARIANEKQLDDLVRAVSLAHQSIPELTLDIYGYADPTDNYAARRAIEQIITSDKLERVVTFHGYTEEIDQVENHAMLYGLTSRMEGFNLALMEAISHGLIGITYDVNYGPNEIIQDQVNGRIVEYGNYEALAEAIVKILQSSALIEKYSVGAYASAQRYSEKNVMQAWQKLFDAAQVQWDQMQKVNR</sequence>
<dbReference type="InterPro" id="IPR001296">
    <property type="entry name" value="Glyco_trans_1"/>
</dbReference>
<keyword evidence="2 4" id="KW-0808">Transferase</keyword>
<dbReference type="Proteomes" id="UP000516446">
    <property type="component" value="Chromosome"/>
</dbReference>
<proteinExistence type="predicted"/>
<dbReference type="RefSeq" id="WP_006844905.1">
    <property type="nucleotide sequence ID" value="NZ_CP026847.1"/>
</dbReference>
<evidence type="ECO:0000259" key="3">
    <source>
        <dbReference type="Pfam" id="PF00534"/>
    </source>
</evidence>
<dbReference type="SUPFAM" id="SSF53756">
    <property type="entry name" value="UDP-Glycosyltransferase/glycogen phosphorylase"/>
    <property type="match status" value="1"/>
</dbReference>
<dbReference type="Pfam" id="PF16993">
    <property type="entry name" value="Asp1"/>
    <property type="match status" value="1"/>
</dbReference>
<reference evidence="4 5" key="1">
    <citation type="submission" date="2019-08" db="EMBL/GenBank/DDBJ databases">
        <authorList>
            <person name="Chang H.C."/>
            <person name="Mun S.Y."/>
        </authorList>
    </citation>
    <scope>NUCLEOTIDE SEQUENCE [LARGE SCALE GENOMIC DNA]</scope>
    <source>
        <strain evidence="4 5">SK</strain>
    </source>
</reference>
<accession>A0A7H1MM87</accession>
<evidence type="ECO:0000313" key="4">
    <source>
        <dbReference type="EMBL" id="QNT64573.1"/>
    </source>
</evidence>
<dbReference type="PANTHER" id="PTHR12526">
    <property type="entry name" value="GLYCOSYLTRANSFERASE"/>
    <property type="match status" value="1"/>
</dbReference>
<dbReference type="EMBL" id="CP043431">
    <property type="protein sequence ID" value="QNT64573.1"/>
    <property type="molecule type" value="Genomic_DNA"/>
</dbReference>